<keyword evidence="4 14" id="KW-0813">Transport</keyword>
<dbReference type="Gene3D" id="2.60.470.10">
    <property type="entry name" value="Acid-sensing ion channels like domains"/>
    <property type="match status" value="1"/>
</dbReference>
<evidence type="ECO:0000313" key="18">
    <source>
        <dbReference type="EMBL" id="KAI9564709.1"/>
    </source>
</evidence>
<dbReference type="InterPro" id="IPR026847">
    <property type="entry name" value="VPS13"/>
</dbReference>
<dbReference type="Gene3D" id="1.10.287.820">
    <property type="entry name" value="Acid-sensing ion channel domain"/>
    <property type="match status" value="1"/>
</dbReference>
<evidence type="ECO:0000256" key="4">
    <source>
        <dbReference type="ARBA" id="ARBA00022448"/>
    </source>
</evidence>
<evidence type="ECO:0000256" key="1">
    <source>
        <dbReference type="ARBA" id="ARBA00004141"/>
    </source>
</evidence>
<evidence type="ECO:0000256" key="5">
    <source>
        <dbReference type="ARBA" id="ARBA00022461"/>
    </source>
</evidence>
<dbReference type="InterPro" id="IPR009060">
    <property type="entry name" value="UBA-like_sf"/>
</dbReference>
<evidence type="ECO:0000256" key="2">
    <source>
        <dbReference type="ARBA" id="ARBA00006545"/>
    </source>
</evidence>
<dbReference type="GO" id="GO:0006623">
    <property type="term" value="P:protein targeting to vacuole"/>
    <property type="evidence" value="ECO:0007669"/>
    <property type="project" value="TreeGrafter"/>
</dbReference>
<comment type="similarity">
    <text evidence="3 14">Belongs to the amiloride-sensitive sodium channel (TC 1.A.6) family.</text>
</comment>
<dbReference type="Pfam" id="PF25033">
    <property type="entry name" value="VPS13_M"/>
    <property type="match status" value="1"/>
</dbReference>
<keyword evidence="7 16" id="KW-1133">Transmembrane helix</keyword>
<dbReference type="GO" id="GO:0007005">
    <property type="term" value="P:mitochondrion organization"/>
    <property type="evidence" value="ECO:0007669"/>
    <property type="project" value="TreeGrafter"/>
</dbReference>
<dbReference type="Pfam" id="PF25037">
    <property type="entry name" value="VPS13_C"/>
    <property type="match status" value="1"/>
</dbReference>
<comment type="caution">
    <text evidence="18">The sequence shown here is derived from an EMBL/GenBank/DDBJ whole genome shotgun (WGS) entry which is preliminary data.</text>
</comment>
<dbReference type="InterPro" id="IPR015940">
    <property type="entry name" value="UBA"/>
</dbReference>
<dbReference type="InterPro" id="IPR009543">
    <property type="entry name" value="VPS13_VAB"/>
</dbReference>
<feature type="region of interest" description="Disordered" evidence="15">
    <location>
        <begin position="1687"/>
        <end position="1765"/>
    </location>
</feature>
<feature type="compositionally biased region" description="Polar residues" evidence="15">
    <location>
        <begin position="1701"/>
        <end position="1710"/>
    </location>
</feature>
<dbReference type="InterPro" id="IPR026854">
    <property type="entry name" value="VPS13_N"/>
</dbReference>
<gene>
    <name evidence="18" type="ORF">GHT06_008450</name>
</gene>
<dbReference type="InterPro" id="IPR056747">
    <property type="entry name" value="VPS13-like_M"/>
</dbReference>
<keyword evidence="11 16" id="KW-0472">Membrane</keyword>
<dbReference type="GO" id="GO:0045053">
    <property type="term" value="P:protein retention in Golgi apparatus"/>
    <property type="evidence" value="ECO:0007669"/>
    <property type="project" value="TreeGrafter"/>
</dbReference>
<protein>
    <recommendedName>
        <fullName evidence="17">UBA domain-containing protein</fullName>
    </recommendedName>
</protein>
<dbReference type="Pfam" id="PF25036">
    <property type="entry name" value="VPS13_VAB"/>
    <property type="match status" value="1"/>
</dbReference>
<dbReference type="InterPro" id="IPR001873">
    <property type="entry name" value="ENaC"/>
</dbReference>
<evidence type="ECO:0000256" key="16">
    <source>
        <dbReference type="SAM" id="Phobius"/>
    </source>
</evidence>
<evidence type="ECO:0000256" key="14">
    <source>
        <dbReference type="RuleBase" id="RU000679"/>
    </source>
</evidence>
<reference evidence="18 19" key="1">
    <citation type="submission" date="2022-05" db="EMBL/GenBank/DDBJ databases">
        <title>A multi-omics perspective on studying reproductive biology in Daphnia sinensis.</title>
        <authorList>
            <person name="Jia J."/>
        </authorList>
    </citation>
    <scope>NUCLEOTIDE SEQUENCE [LARGE SCALE GENOMIC DNA]</scope>
    <source>
        <strain evidence="18 19">WSL</strain>
    </source>
</reference>
<dbReference type="InterPro" id="IPR056748">
    <property type="entry name" value="VPS13-like_C"/>
</dbReference>
<dbReference type="SMART" id="SM00165">
    <property type="entry name" value="UBA"/>
    <property type="match status" value="1"/>
</dbReference>
<evidence type="ECO:0000256" key="7">
    <source>
        <dbReference type="ARBA" id="ARBA00022989"/>
    </source>
</evidence>
<dbReference type="PRINTS" id="PR01078">
    <property type="entry name" value="AMINACHANNEL"/>
</dbReference>
<comment type="similarity">
    <text evidence="2">Belongs to the VPS13 family.</text>
</comment>
<dbReference type="SUPFAM" id="SSF46934">
    <property type="entry name" value="UBA-like"/>
    <property type="match status" value="1"/>
</dbReference>
<feature type="compositionally biased region" description="Basic and acidic residues" evidence="15">
    <location>
        <begin position="2351"/>
        <end position="2369"/>
    </location>
</feature>
<feature type="domain" description="UBA" evidence="17">
    <location>
        <begin position="2539"/>
        <end position="2583"/>
    </location>
</feature>
<evidence type="ECO:0000256" key="10">
    <source>
        <dbReference type="ARBA" id="ARBA00023065"/>
    </source>
</evidence>
<keyword evidence="6 14" id="KW-0812">Transmembrane</keyword>
<feature type="region of interest" description="Disordered" evidence="15">
    <location>
        <begin position="2351"/>
        <end position="2375"/>
    </location>
</feature>
<name>A0AAD5L1B1_9CRUS</name>
<keyword evidence="13 14" id="KW-0407">Ion channel</keyword>
<evidence type="ECO:0000259" key="17">
    <source>
        <dbReference type="PROSITE" id="PS50030"/>
    </source>
</evidence>
<dbReference type="Gene3D" id="1.10.8.10">
    <property type="entry name" value="DNA helicase RuvA subunit, C-terminal domain"/>
    <property type="match status" value="1"/>
</dbReference>
<proteinExistence type="inferred from homology"/>
<evidence type="ECO:0000256" key="12">
    <source>
        <dbReference type="ARBA" id="ARBA00023201"/>
    </source>
</evidence>
<keyword evidence="5 14" id="KW-0894">Sodium channel</keyword>
<dbReference type="PANTHER" id="PTHR16166">
    <property type="entry name" value="VACUOLAR PROTEIN SORTING-ASSOCIATED PROTEIN VPS13"/>
    <property type="match status" value="1"/>
</dbReference>
<evidence type="ECO:0000313" key="19">
    <source>
        <dbReference type="Proteomes" id="UP000820818"/>
    </source>
</evidence>
<accession>A0AAD5L1B1</accession>
<comment type="subcellular location">
    <subcellularLocation>
        <location evidence="1">Membrane</location>
        <topology evidence="1">Multi-pass membrane protein</topology>
    </subcellularLocation>
</comment>
<organism evidence="18 19">
    <name type="scientific">Daphnia sinensis</name>
    <dbReference type="NCBI Taxonomy" id="1820382"/>
    <lineage>
        <taxon>Eukaryota</taxon>
        <taxon>Metazoa</taxon>
        <taxon>Ecdysozoa</taxon>
        <taxon>Arthropoda</taxon>
        <taxon>Crustacea</taxon>
        <taxon>Branchiopoda</taxon>
        <taxon>Diplostraca</taxon>
        <taxon>Cladocera</taxon>
        <taxon>Anomopoda</taxon>
        <taxon>Daphniidae</taxon>
        <taxon>Daphnia</taxon>
        <taxon>Daphnia similis group</taxon>
    </lineage>
</organism>
<dbReference type="GO" id="GO:0006869">
    <property type="term" value="P:lipid transport"/>
    <property type="evidence" value="ECO:0007669"/>
    <property type="project" value="UniProtKB-KW"/>
</dbReference>
<dbReference type="EMBL" id="WJBH02000001">
    <property type="protein sequence ID" value="KAI9564709.1"/>
    <property type="molecule type" value="Genomic_DNA"/>
</dbReference>
<feature type="compositionally biased region" description="Low complexity" evidence="15">
    <location>
        <begin position="1033"/>
        <end position="1044"/>
    </location>
</feature>
<dbReference type="CDD" id="cd14306">
    <property type="entry name" value="UBA_VP13D"/>
    <property type="match status" value="1"/>
</dbReference>
<evidence type="ECO:0000256" key="15">
    <source>
        <dbReference type="SAM" id="MobiDB-lite"/>
    </source>
</evidence>
<dbReference type="InterPro" id="IPR041969">
    <property type="entry name" value="VP13D_UBA"/>
</dbReference>
<feature type="transmembrane region" description="Helical" evidence="16">
    <location>
        <begin position="4701"/>
        <end position="4721"/>
    </location>
</feature>
<dbReference type="GO" id="GO:0016020">
    <property type="term" value="C:membrane"/>
    <property type="evidence" value="ECO:0007669"/>
    <property type="project" value="UniProtKB-SubCell"/>
</dbReference>
<dbReference type="Proteomes" id="UP000820818">
    <property type="component" value="Linkage Group LG1"/>
</dbReference>
<evidence type="ECO:0000256" key="8">
    <source>
        <dbReference type="ARBA" id="ARBA00023053"/>
    </source>
</evidence>
<dbReference type="PANTHER" id="PTHR16166:SF141">
    <property type="entry name" value="INTERMEMBRANE LIPID TRANSFER PROTEIN VPS13D"/>
    <property type="match status" value="1"/>
</dbReference>
<keyword evidence="12 14" id="KW-0739">Sodium transport</keyword>
<evidence type="ECO:0000256" key="9">
    <source>
        <dbReference type="ARBA" id="ARBA00023055"/>
    </source>
</evidence>
<feature type="region of interest" description="Disordered" evidence="15">
    <location>
        <begin position="3487"/>
        <end position="3506"/>
    </location>
</feature>
<dbReference type="GO" id="GO:0005272">
    <property type="term" value="F:sodium channel activity"/>
    <property type="evidence" value="ECO:0007669"/>
    <property type="project" value="UniProtKB-KW"/>
</dbReference>
<sequence length="4796" mass="538543">MLERLVAWFCNNYLGRYLENLNTDQLSVALLQGIMLKSYEKFPDYFISALIVIGEVELENVPLKRDILDQLGLPLQIHAGFVGKISFQIPLRKIRSEPWVISFEQLYLVAGPKDKNEPYNEESEENAALERKMAALDLIEAEWRSENDPQGLSSSSLYSLTYSSWLSYGASLVTNIVQNIQLRIKDIHIRYEDGMSCPGKVFACGVRVDSLTAQTCDENWVPKFMSATNQGLMYKLLELDGLAVYWDTNTELFANLPLDVLSSKLMQPCSIERNEFLLAPVSGYAHLKRNCNVKPLRSLNQPRVACDFQLDRVNIEIRDVQYHQLVQCCRSLELLARGLQFRRWRVDSEVQSHPHPRRQWKFSVNCIIAEIRKRNQSRNWPFVIRRAKEIVLYVQSFKEHLLNPIGMTAESKLQRERIESELELQELQILRSIAMQQIAKSQSKSESILGDAATGNSSFSRWFSSWWSAEESTNGNEQSANEDRVEHEILETLEDAMRDNTVRQRDILPLQLSSTLKQGLIRLSTCHRTETGQSWSTLLEIEFDNVLQEWESRPRLKSNKFHLSLGNVWVRDCSTTDPLFPLIVCPQRKDARPFKSFAGMGSLLPGFNLPFFRSSPSSPNLNVSQDEAPLFDFVYERHPPGSNWDHRLKITSLAIECVYNHTLFQKIIELYSVPHNTTEERSALGQRLRQAARSGFEAVKQKTKESLTQTLTPASVNLSSEQQSWDLLINISAPRILIPESVVSHDSRLMIIDFGHFHVTRSTVNCIAAELETTTRNSNEDDDDEQYITPCSTPPNESAVTTPLDDAHDVNSFVSGNKECSDVSDKYNVHFSDLQLLVCRVKDNWKQAHLKGTSALHLLDRFSILIHVEKYGRLSPGLEKPFLTLTASLPHLVAHINEPKIHALLSVSKQFRPNVAPTPVYETASEDGDIDETDASLAETEKSDEHWFMAQFNIEQLSVEVQSRGRSVAELQVGGVQASYSMRPSDSSVHLAVHSLLLVDAMQTLGSDYELLIASHKHVSMDSMSGSLKESEPTSPVSPSSPDPSSHKGQRATSPVSLAQALTSLQTDPSWRKDGLSPPMARHRMATSALKSEALILIDIVTVEPTWVDGKAEGRIRIIKVHFNSLDVIANQDTVVELASFFQRVMPKKTMPSNPDEPNFSTGLPSNQSRFPPFALVPDGSTDITFDFHRLTVLLLRSVVKEEMLIGRKVATLTVTEAHISGNLASDVLVQGSLGGLQVLDLTPEGQKHQRVISVGHDPLVEQHQNLYMLVSQGLYDTAKDKNEVKAFSFKFLQPGLEAPGEEEEEGYKLSLEIRMASLCYSHSVHFLAEVAACVSEFKQSVLNMAMSLKLTAAEMAVDLLHRGTEGLAQSMYISGSTSVTEGLSLNAMKEANEEEQPSPPSRVRLSALLESPILVLPQSAKSPQVLVAHLGQIEISNDIKVETEHPPQLFEELSGGTHKEHFEVEVRDMSLYSLNVDEKWKSSFSHFYTGPSAFLRITAQELYSCASPHGRPILHDTLLKFSLHRIVDRPILSDADPFLFPLTDFYPKLEVCDVFQVHGCVVSPLQVSLSKDQYQQIIQSLDNLNWNKVDASNHFEAGPDPSTKSRTPVRVKQRELILNLKFQLPRFSMQLLDNSNRAIVSLSFEDFLVAYEQNYTFSATVQTSLKSLILEDLMVKEDSKYRRLVASNDRQSDRTAGRPNLSSFMSSSCPDLRAQGLYTPGSRSLPARLESDKSQWKSSIRAKTPQKKPIAKCPSTPPTSSSMMYHQRFTRSGVGDNNLVFIKILLVDPDSPDFALKYNSTHRFIEINFNALDVIINLESWVMVLDFFGTSTSKVSQQQKKKVAASSPGYQDWSKMANAHTLNARWEVEVRSFSLLLNRKDYEVAEATISNLTWEMASMRGNLDVTGKLGSITVQDLTSAGKMYRERFVTSGNEALDFQFFCFSADDPQLARDYDIRLNLNMASVLYVHTQRFYTECFSMLEQFQELRRVAGTFSATGRSGSANVSRKPWCHGTRILLNVEAGSPVILVPICSTSEHLLVIDLGRISVSNKFVVNDGSVCQPTINKSHKAGLKGLPIVPITSDPEAVLVDVIKVELSNMDLCTGQWQKANRSQVGDLILGSYLIRRSGHSLLKDTCEMKLEVRRNLDSHLKRPVPDMDLCGLLSSVQCSIDEYQYKLIRGLLAFNLGEPVDFLQPDQPPPTSPVQLPNDSKPPMWTKLKIHIDLVDVMLEVKDSRIGALSTIKFIDSRLVYESNSDGSKDVDLVSQQVVIRDTRYDASSTQSSTKKNVFTEILEPVTKARREGSLQAEVHYRSTEDFTRFTVVLNNMRLLAVIDWWTLFRQFLLHSPDEYRGTNNDKGRNSEESDVKPHTKWTATSTKPSPIIVSTGVISKRAALIDTRKVPVEFKINISDSEVVIIEDTSVRDSSAVILKGTALLTYRPQIHSKPLSCQLNRVEIFSSQLNLEEETALSIVDPATISIEIVDKSSATDVKGILDATSSDLHQILEVQAQQIILRLSYNDMKLFMRILDSLPHQARLTSSESTVVSEVNKLKALGFSTDDCQTALRACNDNLEEAALWLTQNASTTTIQQQPEMAEIQIRGIEIRAGCISLCVIDDCRDADLPLIEITTSQLLLRQSMDVTQMTGEGTLTCQFAIDYYNRVLSGWEPFVEPFKCHVHWNYLPFYGSIANRRNQSVFFDTEDVVNLTCTRALLELFGTVKRNWMEDYYGQNSKELSSQLDGSSVVRQRSPFVPFALHNATGSKIKFRTLTASLLTEGAPSAASTKSSRWIHCEAGDVVAFSFENRGKLRHHDSHQTQTRQLSIELDGWMEFGPVSVDRVGVYFRYASVHSSPSRRNTVAVERELERVLVVIAVTLEGSARRLVTVRSALQVTNNLEETVELRLEPPAFNLHPSKTVRVPPCTTYPIPMSYLMSQVNILIIFVRPMAEKLPHAFSFCKDPIEWHAPTQTTANIRQCNPVISNQDLTYRFAVDIHRENFPPEKINTDDSECTAQPAHTITLLSPLVVVNLLPYELLWELKAVAQSGIIKPGKSTSIHTVNVSAGFQIAFRTENFVHSSDLVIGTSPHNFSTRLRLYDSANRLLLLQVKISSKAPGSVKLSISAPYWLVNKAGIPLIFRQEGVQQEAAGQFDEHEMARSLSPMLFSFTDREASTTLTARIGTGLHPGCKPHWCQHFPLQKGVRVRSFLVSPRDGRPELVYLVGISIRSGRGRYRDTQIVTFAPCYQLYNQSSWTLEVSQAYFATTFTDPGAQSTYLNLVPGCHLPFHWPRLDKDQLLCVRLLDVKNCHWSGGFAIQNISSFHINIRDGESRANFLRVEIFQQECTFCVVFSDATGFPPPLRVDNLALVPIIFHQSDVPEAYLHTTVRPGSSMPYVFDEPTKPARLNIIAPGGASSSYDMTTLKEGSQLTYENFIYVCLTVTFNGDDMSTANALDPNNVELVLDVPEGTRVVLSSKETGKRSQLWRMTGSGMLQHEGSSPPRDPSNPQIDPSRILVLDIAGPALQPSEFVHLMLRKPDPRRQLTQTWHFTDDGRLCCGHSNVFVQAKDGFYGIRQGNDVVLGPAQSVTYYRLPSGIPAEQAIHWQRLRPGSGCLSVKTIMDGPTRVLQVADFRIQSSHPHSNENSVTASTDVEKTSNKQLKVEMKFKGGLGLSIVNHSPPEELAYCRLSDISLELITGDGTLSIDASVQSIQIDDSLQDPHCPVVVYVTPSVNQDESKDVPALRLTVHRQLTSRLNADIFKNLIVTFKNLTINIEENQLFKLLAFAGFNQSDLELERIDESEYESQRSLNAATSIDAKRYYFGTLKLVLEQVRLSVYTSTKLPPELKAIKRKLGLTLIKFEDANIELHPFIRLHPFETAQLIIDSVVKHYKDELKSQAARILGSTDFLGNPLGFVNDVSEGVSGFLTEGNVGALVQNVTFGLSNSAAKVTGSLSDGLGRVTMDERHEEVRQRLLKHTGQSSDHLVAGLKGFGFGILGGMTSIFTQTYEGISNEGFGGLFTGFGKGLVGTVTKPAVGVLDLATGAASAVRDSSRSSSREIPKRIRPPRLVIGPGGILPRYSEKQGRGQELLFQLNRHEYRETFIAYEALGSLPESLHMLISSEHIRVFSMNSPNKEVILDIHLSELQSCKSVVIKDFGTQSTAHYYVELSLLLEPDNSPKARRPQVRCDSESLAKRVTQEINYAKSVLPDKEHAQTINEMDIPKEKVAAISREKIARAQQKSCQNNQLIFKQFCESTSIHGLKYLFEEGSRFFERCAWLLVFLSGICFSGYFCWQMWEKWKLSPVLTSVETQLYPLSNIFFPAVTICNVNKVSKIKLQDALRNPKYANVSYTEMQFTLRYMTKLDRAINNEKSLKELNQFYKSRNISALDLFKILEETAPSCSDMVMDCNWLGLTKPCMEFFSFLPTDDGMCCTFNSAKYFDSMLGIQSSANEPLRVNGNGYRMGLNLVMDANVEDYSVTTGKFDGFKILVHAPEEFPDVADRGFVIGPGTETFVAVKGTTSFNTEEVAREVAPDQRQCLVEGEKKLKYFQHYSRSACIVECATRMMHDNCQCRPYFFRGGNTSRLCEFTSYTCISNVYEDVRGRGDKICDCLPPCTDIRYDPEVSYASFPGRGFNLTRTFKRLVQERNLSAGTDGTEYFKTNVAMFHVYYKEKTGMRYRTDIRFGIEDFICNSICLLLHTAMGGLLGLGLGMSFISVIELVYFFVVRRFFLRHRITPDQTLKTSHMPDSDDLRKVWHSSQTLSSVMTTMEPNVDGQRGLQLVRRGSLNLPAHMQARLYKY</sequence>
<evidence type="ECO:0000256" key="11">
    <source>
        <dbReference type="ARBA" id="ARBA00023136"/>
    </source>
</evidence>
<dbReference type="Pfam" id="PF00858">
    <property type="entry name" value="ASC"/>
    <property type="match status" value="1"/>
</dbReference>
<keyword evidence="10 14" id="KW-0406">Ion transport</keyword>
<dbReference type="CDD" id="cd23453">
    <property type="entry name" value="beta-trefoil_Ricin_VPS13D"/>
    <property type="match status" value="1"/>
</dbReference>
<dbReference type="Pfam" id="PF12624">
    <property type="entry name" value="VPS13_N"/>
    <property type="match status" value="1"/>
</dbReference>
<keyword evidence="9" id="KW-0445">Lipid transport</keyword>
<evidence type="ECO:0000256" key="13">
    <source>
        <dbReference type="ARBA" id="ARBA00023303"/>
    </source>
</evidence>
<evidence type="ECO:0000256" key="6">
    <source>
        <dbReference type="ARBA" id="ARBA00022692"/>
    </source>
</evidence>
<dbReference type="PROSITE" id="PS50030">
    <property type="entry name" value="UBA"/>
    <property type="match status" value="1"/>
</dbReference>
<evidence type="ECO:0000256" key="3">
    <source>
        <dbReference type="ARBA" id="ARBA00007193"/>
    </source>
</evidence>
<feature type="region of interest" description="Disordered" evidence="15">
    <location>
        <begin position="1023"/>
        <end position="1055"/>
    </location>
</feature>
<keyword evidence="8" id="KW-0915">Sodium</keyword>
<keyword evidence="19" id="KW-1185">Reference proteome</keyword>